<evidence type="ECO:0000259" key="1">
    <source>
        <dbReference type="PROSITE" id="PS50097"/>
    </source>
</evidence>
<proteinExistence type="predicted"/>
<dbReference type="PROSITE" id="PS50097">
    <property type="entry name" value="BTB"/>
    <property type="match status" value="1"/>
</dbReference>
<dbReference type="EMBL" id="MAVT02000091">
    <property type="protein sequence ID" value="POS79760.1"/>
    <property type="molecule type" value="Genomic_DNA"/>
</dbReference>
<dbReference type="InParanoid" id="A0A2P5IB87"/>
<reference evidence="2" key="1">
    <citation type="submission" date="2017-09" db="EMBL/GenBank/DDBJ databases">
        <title>Polyketide synthases of a Diaporthe helianthi virulent isolate.</title>
        <authorList>
            <person name="Baroncelli R."/>
        </authorList>
    </citation>
    <scope>NUCLEOTIDE SEQUENCE [LARGE SCALE GENOMIC DNA]</scope>
    <source>
        <strain evidence="2">7/96</strain>
    </source>
</reference>
<gene>
    <name evidence="2" type="ORF">DHEL01_v201855</name>
</gene>
<dbReference type="SMART" id="SM00225">
    <property type="entry name" value="BTB"/>
    <property type="match status" value="1"/>
</dbReference>
<name>A0A2P5IB87_DIAHE</name>
<dbReference type="InterPro" id="IPR000210">
    <property type="entry name" value="BTB/POZ_dom"/>
</dbReference>
<dbReference type="SUPFAM" id="SSF54695">
    <property type="entry name" value="POZ domain"/>
    <property type="match status" value="1"/>
</dbReference>
<dbReference type="Proteomes" id="UP000094444">
    <property type="component" value="Unassembled WGS sequence"/>
</dbReference>
<evidence type="ECO:0000313" key="2">
    <source>
        <dbReference type="EMBL" id="POS79760.1"/>
    </source>
</evidence>
<dbReference type="OrthoDB" id="2414723at2759"/>
<dbReference type="STRING" id="158607.A0A2P5IB87"/>
<sequence>MSELSSTDTLAEESVPVASQGEPPIVLRIGEKCFYTNVLTLTKESAYFRTMLSQPPIHGTFFVDADPGLFSYVLRYLRRGIYPVCFSRSSGHDYVTYSGIRLLADKFGIERLARWIAGRQYESAIECSLSVEWTRLMGMPASHSSAEQINCFGTPENGWIHMFKRRFTAREDVFLRQNSDSA</sequence>
<protein>
    <recommendedName>
        <fullName evidence="1">BTB domain-containing protein</fullName>
    </recommendedName>
</protein>
<dbReference type="Gene3D" id="3.30.710.10">
    <property type="entry name" value="Potassium Channel Kv1.1, Chain A"/>
    <property type="match status" value="1"/>
</dbReference>
<dbReference type="InterPro" id="IPR011333">
    <property type="entry name" value="SKP1/BTB/POZ_sf"/>
</dbReference>
<organism evidence="2 3">
    <name type="scientific">Diaporthe helianthi</name>
    <dbReference type="NCBI Taxonomy" id="158607"/>
    <lineage>
        <taxon>Eukaryota</taxon>
        <taxon>Fungi</taxon>
        <taxon>Dikarya</taxon>
        <taxon>Ascomycota</taxon>
        <taxon>Pezizomycotina</taxon>
        <taxon>Sordariomycetes</taxon>
        <taxon>Sordariomycetidae</taxon>
        <taxon>Diaporthales</taxon>
        <taxon>Diaporthaceae</taxon>
        <taxon>Diaporthe</taxon>
    </lineage>
</organism>
<comment type="caution">
    <text evidence="2">The sequence shown here is derived from an EMBL/GenBank/DDBJ whole genome shotgun (WGS) entry which is preliminary data.</text>
</comment>
<dbReference type="AlphaFoldDB" id="A0A2P5IB87"/>
<accession>A0A2P5IB87</accession>
<feature type="domain" description="BTB" evidence="1">
    <location>
        <begin position="23"/>
        <end position="80"/>
    </location>
</feature>
<evidence type="ECO:0000313" key="3">
    <source>
        <dbReference type="Proteomes" id="UP000094444"/>
    </source>
</evidence>
<keyword evidence="3" id="KW-1185">Reference proteome</keyword>